<dbReference type="Proteomes" id="UP000198939">
    <property type="component" value="Unassembled WGS sequence"/>
</dbReference>
<evidence type="ECO:0000259" key="6">
    <source>
        <dbReference type="Pfam" id="PF08281"/>
    </source>
</evidence>
<evidence type="ECO:0000256" key="4">
    <source>
        <dbReference type="ARBA" id="ARBA00023163"/>
    </source>
</evidence>
<evidence type="ECO:0000256" key="1">
    <source>
        <dbReference type="ARBA" id="ARBA00010641"/>
    </source>
</evidence>
<keyword evidence="10" id="KW-1185">Reference proteome</keyword>
<dbReference type="SUPFAM" id="SSF88659">
    <property type="entry name" value="Sigma3 and sigma4 domains of RNA polymerase sigma factors"/>
    <property type="match status" value="1"/>
</dbReference>
<comment type="similarity">
    <text evidence="1">Belongs to the sigma-70 factor family. ECF subfamily.</text>
</comment>
<dbReference type="Gene3D" id="1.10.10.10">
    <property type="entry name" value="Winged helix-like DNA-binding domain superfamily/Winged helix DNA-binding domain"/>
    <property type="match status" value="1"/>
</dbReference>
<evidence type="ECO:0000259" key="5">
    <source>
        <dbReference type="Pfam" id="PF04542"/>
    </source>
</evidence>
<evidence type="ECO:0000313" key="9">
    <source>
        <dbReference type="Proteomes" id="UP000183063"/>
    </source>
</evidence>
<dbReference type="SUPFAM" id="SSF88946">
    <property type="entry name" value="Sigma2 domain of RNA polymerase sigma factors"/>
    <property type="match status" value="1"/>
</dbReference>
<evidence type="ECO:0000313" key="10">
    <source>
        <dbReference type="Proteomes" id="UP000198939"/>
    </source>
</evidence>
<dbReference type="GO" id="GO:0006352">
    <property type="term" value="P:DNA-templated transcription initiation"/>
    <property type="evidence" value="ECO:0007669"/>
    <property type="project" value="InterPro"/>
</dbReference>
<dbReference type="InterPro" id="IPR013324">
    <property type="entry name" value="RNA_pol_sigma_r3/r4-like"/>
</dbReference>
<dbReference type="Pfam" id="PF08281">
    <property type="entry name" value="Sigma70_r4_2"/>
    <property type="match status" value="1"/>
</dbReference>
<dbReference type="InterPro" id="IPR013325">
    <property type="entry name" value="RNA_pol_sigma_r2"/>
</dbReference>
<dbReference type="Pfam" id="PF04542">
    <property type="entry name" value="Sigma70_r2"/>
    <property type="match status" value="1"/>
</dbReference>
<proteinExistence type="inferred from homology"/>
<reference evidence="8 10" key="1">
    <citation type="submission" date="2016-10" db="EMBL/GenBank/DDBJ databases">
        <authorList>
            <person name="Varghese N."/>
            <person name="Submissions S."/>
        </authorList>
    </citation>
    <scope>NUCLEOTIDE SEQUENCE [LARGE SCALE GENOMIC DNA]</scope>
    <source>
        <strain evidence="8 10">CGMCC 1.7071</strain>
    </source>
</reference>
<sequence>MTERSLEFFADRWNNSSLKSVYSIMERKERPFDVIGQLAALRRYARSLVRNSDDAEDLVHDALLRAYEKKQSFRRGGNLRTWLLSILHNAHIDRVRQDRSLARRHEEAAVETEQSLQAGQEHAVRLQQVRDAFFHLPEEQREALHLVAIEDLSYQEAATALGIPMGTLMSRISRARTQLREFEEKTPRASRLRLIGGNGNEGN</sequence>
<dbReference type="PANTHER" id="PTHR43133">
    <property type="entry name" value="RNA POLYMERASE ECF-TYPE SIGMA FACTO"/>
    <property type="match status" value="1"/>
</dbReference>
<dbReference type="InterPro" id="IPR039425">
    <property type="entry name" value="RNA_pol_sigma-70-like"/>
</dbReference>
<dbReference type="InterPro" id="IPR036388">
    <property type="entry name" value="WH-like_DNA-bd_sf"/>
</dbReference>
<dbReference type="EMBL" id="FOCV01000006">
    <property type="protein sequence ID" value="SEN67912.1"/>
    <property type="molecule type" value="Genomic_DNA"/>
</dbReference>
<accession>A0A1H8II23</accession>
<dbReference type="PANTHER" id="PTHR43133:SF25">
    <property type="entry name" value="RNA POLYMERASE SIGMA FACTOR RFAY-RELATED"/>
    <property type="match status" value="1"/>
</dbReference>
<feature type="domain" description="RNA polymerase sigma factor 70 region 4 type 2" evidence="6">
    <location>
        <begin position="127"/>
        <end position="179"/>
    </location>
</feature>
<evidence type="ECO:0000256" key="3">
    <source>
        <dbReference type="ARBA" id="ARBA00023082"/>
    </source>
</evidence>
<keyword evidence="4" id="KW-0804">Transcription</keyword>
<evidence type="ECO:0000313" key="8">
    <source>
        <dbReference type="EMBL" id="SEN67912.1"/>
    </source>
</evidence>
<gene>
    <name evidence="7" type="primary">sigM</name>
    <name evidence="7" type="ORF">RTCCBAU85039_1920</name>
    <name evidence="8" type="ORF">SAMN05216228_1006133</name>
</gene>
<dbReference type="GO" id="GO:0003677">
    <property type="term" value="F:DNA binding"/>
    <property type="evidence" value="ECO:0007669"/>
    <property type="project" value="InterPro"/>
</dbReference>
<evidence type="ECO:0000256" key="2">
    <source>
        <dbReference type="ARBA" id="ARBA00023015"/>
    </source>
</evidence>
<keyword evidence="2" id="KW-0805">Transcription regulation</keyword>
<dbReference type="CDD" id="cd06171">
    <property type="entry name" value="Sigma70_r4"/>
    <property type="match status" value="1"/>
</dbReference>
<dbReference type="NCBIfam" id="TIGR02937">
    <property type="entry name" value="sigma70-ECF"/>
    <property type="match status" value="1"/>
</dbReference>
<reference evidence="7" key="2">
    <citation type="submission" date="2016-10" db="EMBL/GenBank/DDBJ databases">
        <authorList>
            <person name="de Groot N.N."/>
        </authorList>
    </citation>
    <scope>NUCLEOTIDE SEQUENCE [LARGE SCALE GENOMIC DNA]</scope>
    <source>
        <strain evidence="7">CCBAU85039</strain>
    </source>
</reference>
<keyword evidence="3" id="KW-0731">Sigma factor</keyword>
<dbReference type="Gene3D" id="1.10.1740.10">
    <property type="match status" value="1"/>
</dbReference>
<dbReference type="InterPro" id="IPR013249">
    <property type="entry name" value="RNA_pol_sigma70_r4_t2"/>
</dbReference>
<protein>
    <submittedName>
        <fullName evidence="7">RNA polymerase sigma factor SigM</fullName>
    </submittedName>
    <submittedName>
        <fullName evidence="8">RNA polymerase sigma-70 factor, ECF subfamily</fullName>
    </submittedName>
</protein>
<reference evidence="9" key="3">
    <citation type="submission" date="2016-10" db="EMBL/GenBank/DDBJ databases">
        <authorList>
            <person name="Wibberg D."/>
        </authorList>
    </citation>
    <scope>NUCLEOTIDE SEQUENCE [LARGE SCALE GENOMIC DNA]</scope>
</reference>
<dbReference type="Proteomes" id="UP000183063">
    <property type="component" value="Unassembled WGS sequence"/>
</dbReference>
<name>A0A1H8II23_9HYPH</name>
<dbReference type="STRING" id="501024.RTCCBAU85039_1920"/>
<feature type="domain" description="RNA polymerase sigma-70 region 2" evidence="5">
    <location>
        <begin position="40"/>
        <end position="99"/>
    </location>
</feature>
<dbReference type="InterPro" id="IPR007627">
    <property type="entry name" value="RNA_pol_sigma70_r2"/>
</dbReference>
<dbReference type="AlphaFoldDB" id="A0A1H8II23"/>
<evidence type="ECO:0000313" key="7">
    <source>
        <dbReference type="EMBL" id="SEH71107.1"/>
    </source>
</evidence>
<dbReference type="EMBL" id="FNXB01000008">
    <property type="protein sequence ID" value="SEH71107.1"/>
    <property type="molecule type" value="Genomic_DNA"/>
</dbReference>
<dbReference type="NCBIfam" id="NF009164">
    <property type="entry name" value="PRK12511.1"/>
    <property type="match status" value="1"/>
</dbReference>
<organism evidence="7 9">
    <name type="scientific">Rhizobium tibeticum</name>
    <dbReference type="NCBI Taxonomy" id="501024"/>
    <lineage>
        <taxon>Bacteria</taxon>
        <taxon>Pseudomonadati</taxon>
        <taxon>Pseudomonadota</taxon>
        <taxon>Alphaproteobacteria</taxon>
        <taxon>Hyphomicrobiales</taxon>
        <taxon>Rhizobiaceae</taxon>
        <taxon>Rhizobium/Agrobacterium group</taxon>
        <taxon>Rhizobium</taxon>
    </lineage>
</organism>
<dbReference type="InterPro" id="IPR014284">
    <property type="entry name" value="RNA_pol_sigma-70_dom"/>
</dbReference>
<dbReference type="GO" id="GO:0016987">
    <property type="term" value="F:sigma factor activity"/>
    <property type="evidence" value="ECO:0007669"/>
    <property type="project" value="UniProtKB-KW"/>
</dbReference>